<evidence type="ECO:0000256" key="5">
    <source>
        <dbReference type="ARBA" id="ARBA00022989"/>
    </source>
</evidence>
<evidence type="ECO:0000256" key="1">
    <source>
        <dbReference type="ARBA" id="ARBA00004606"/>
    </source>
</evidence>
<dbReference type="Gene3D" id="3.90.550.50">
    <property type="match status" value="1"/>
</dbReference>
<dbReference type="PANTHER" id="PTHR23033">
    <property type="entry name" value="BETA1,3-GALACTOSYLTRANSFERASE"/>
    <property type="match status" value="1"/>
</dbReference>
<evidence type="ECO:0000256" key="6">
    <source>
        <dbReference type="ARBA" id="ARBA00023136"/>
    </source>
</evidence>
<reference evidence="11 12" key="1">
    <citation type="submission" date="2019-07" db="EMBL/GenBank/DDBJ databases">
        <title>Genomes of Cafeteria roenbergensis.</title>
        <authorList>
            <person name="Fischer M.G."/>
            <person name="Hackl T."/>
            <person name="Roman M."/>
        </authorList>
    </citation>
    <scope>NUCLEOTIDE SEQUENCE [LARGE SCALE GENOMIC DNA]</scope>
    <source>
        <strain evidence="8 11">BVI</strain>
        <strain evidence="9 13">Cflag</strain>
        <strain evidence="10 12">RCC970-E3</strain>
    </source>
</reference>
<feature type="region of interest" description="Disordered" evidence="7">
    <location>
        <begin position="389"/>
        <end position="413"/>
    </location>
</feature>
<evidence type="ECO:0000256" key="2">
    <source>
        <dbReference type="ARBA" id="ARBA00006462"/>
    </source>
</evidence>
<evidence type="ECO:0000313" key="12">
    <source>
        <dbReference type="Proteomes" id="UP000324907"/>
    </source>
</evidence>
<evidence type="ECO:0000313" key="9">
    <source>
        <dbReference type="EMBL" id="KAA0167475.1"/>
    </source>
</evidence>
<name>A0A5A8C645_CAFRO</name>
<evidence type="ECO:0000256" key="3">
    <source>
        <dbReference type="ARBA" id="ARBA00022692"/>
    </source>
</evidence>
<protein>
    <recommendedName>
        <fullName evidence="14">Hexosyltransferase</fullName>
    </recommendedName>
</protein>
<proteinExistence type="inferred from homology"/>
<keyword evidence="4" id="KW-0735">Signal-anchor</keyword>
<evidence type="ECO:0000313" key="13">
    <source>
        <dbReference type="Proteomes" id="UP000325113"/>
    </source>
</evidence>
<dbReference type="EMBL" id="VLTM01000005">
    <property type="protein sequence ID" value="KAA0167475.1"/>
    <property type="molecule type" value="Genomic_DNA"/>
</dbReference>
<comment type="subcellular location">
    <subcellularLocation>
        <location evidence="1">Membrane</location>
        <topology evidence="1">Single-pass type II membrane protein</topology>
    </subcellularLocation>
</comment>
<keyword evidence="11" id="KW-1185">Reference proteome</keyword>
<keyword evidence="6" id="KW-0472">Membrane</keyword>
<evidence type="ECO:0000313" key="11">
    <source>
        <dbReference type="Proteomes" id="UP000323011"/>
    </source>
</evidence>
<dbReference type="Proteomes" id="UP000323011">
    <property type="component" value="Unassembled WGS sequence"/>
</dbReference>
<evidence type="ECO:0008006" key="14">
    <source>
        <dbReference type="Google" id="ProtNLM"/>
    </source>
</evidence>
<accession>A0A5A8C645</accession>
<dbReference type="Proteomes" id="UP000325113">
    <property type="component" value="Unassembled WGS sequence"/>
</dbReference>
<evidence type="ECO:0000313" key="10">
    <source>
        <dbReference type="EMBL" id="KAA0172391.1"/>
    </source>
</evidence>
<dbReference type="EMBL" id="VLTN01000065">
    <property type="protein sequence ID" value="KAA0147530.1"/>
    <property type="molecule type" value="Genomic_DNA"/>
</dbReference>
<gene>
    <name evidence="10" type="ORF">FNF28_00074</name>
    <name evidence="8" type="ORF">FNF29_07275</name>
    <name evidence="9" type="ORF">FNF31_00914</name>
</gene>
<dbReference type="AlphaFoldDB" id="A0A5A8C645"/>
<keyword evidence="5" id="KW-1133">Transmembrane helix</keyword>
<dbReference type="InterPro" id="IPR026050">
    <property type="entry name" value="C1GALT1/C1GALT1_chp1"/>
</dbReference>
<dbReference type="Proteomes" id="UP000324907">
    <property type="component" value="Unassembled WGS sequence"/>
</dbReference>
<comment type="caution">
    <text evidence="8">The sequence shown here is derived from an EMBL/GenBank/DDBJ whole genome shotgun (WGS) entry which is preliminary data.</text>
</comment>
<sequence length="413" mass="44607">MAAGMGFGLMLAGGPGREAAPLRSGFGRRVDCPACAGRQAGANFTRARVAALLAAQADRLRARFEVAGPARGEATRINPATPEDVLARTLVIGVGISSQVDRAVAAHRAWGKDIPGMVWVMEKPCPELEAAGARVEVVTHAGFEPTYDRMAWRMLDVWHHAWNRLAEPRHDWFVRVWDDSAVWVEGMRRELAGSEMMPCCSSDRAVAISQPPTIGEQFRGGDLPYVHGGAALVLSREAMRRFMNGDAGSSTNGTALHRDWALRRCSQRHVNPVMCKHAEDILVGFALLRSGVRFRYSTGISAHSTLSRHGDRLNGDAVVACEIPIAGQYSRTGEIAGVWSVHYVDAARQADWVAAMQSACLPGLASEAQEVFDALRAEAPMVTPSDFIGADEASPESEDKARPGWFGVLSGQP</sequence>
<evidence type="ECO:0000313" key="8">
    <source>
        <dbReference type="EMBL" id="KAA0147530.1"/>
    </source>
</evidence>
<organism evidence="8 11">
    <name type="scientific">Cafeteria roenbergensis</name>
    <name type="common">Marine flagellate</name>
    <dbReference type="NCBI Taxonomy" id="33653"/>
    <lineage>
        <taxon>Eukaryota</taxon>
        <taxon>Sar</taxon>
        <taxon>Stramenopiles</taxon>
        <taxon>Bigyra</taxon>
        <taxon>Opalozoa</taxon>
        <taxon>Bicosoecida</taxon>
        <taxon>Cafeteriaceae</taxon>
        <taxon>Cafeteria</taxon>
    </lineage>
</organism>
<evidence type="ECO:0000256" key="4">
    <source>
        <dbReference type="ARBA" id="ARBA00022968"/>
    </source>
</evidence>
<comment type="similarity">
    <text evidence="2">Belongs to the glycosyltransferase 31 family. Beta3-Gal-T subfamily.</text>
</comment>
<dbReference type="GO" id="GO:0016020">
    <property type="term" value="C:membrane"/>
    <property type="evidence" value="ECO:0007669"/>
    <property type="project" value="UniProtKB-SubCell"/>
</dbReference>
<keyword evidence="3" id="KW-0812">Transmembrane</keyword>
<evidence type="ECO:0000256" key="7">
    <source>
        <dbReference type="SAM" id="MobiDB-lite"/>
    </source>
</evidence>
<dbReference type="EMBL" id="VLTL01000001">
    <property type="protein sequence ID" value="KAA0172391.1"/>
    <property type="molecule type" value="Genomic_DNA"/>
</dbReference>